<dbReference type="EMBL" id="KZ107844">
    <property type="protein sequence ID" value="OSS49024.1"/>
    <property type="molecule type" value="Genomic_DNA"/>
</dbReference>
<dbReference type="Proteomes" id="UP000193240">
    <property type="component" value="Unassembled WGS sequence"/>
</dbReference>
<organism evidence="2 3">
    <name type="scientific">Epicoccum nigrum</name>
    <name type="common">Soil fungus</name>
    <name type="synonym">Epicoccum purpurascens</name>
    <dbReference type="NCBI Taxonomy" id="105696"/>
    <lineage>
        <taxon>Eukaryota</taxon>
        <taxon>Fungi</taxon>
        <taxon>Dikarya</taxon>
        <taxon>Ascomycota</taxon>
        <taxon>Pezizomycotina</taxon>
        <taxon>Dothideomycetes</taxon>
        <taxon>Pleosporomycetidae</taxon>
        <taxon>Pleosporales</taxon>
        <taxon>Pleosporineae</taxon>
        <taxon>Didymellaceae</taxon>
        <taxon>Epicoccum</taxon>
    </lineage>
</organism>
<name>A0A1Y2LYN3_EPING</name>
<gene>
    <name evidence="2" type="ORF">B5807_05654</name>
</gene>
<feature type="region of interest" description="Disordered" evidence="1">
    <location>
        <begin position="1"/>
        <end position="29"/>
    </location>
</feature>
<proteinExistence type="predicted"/>
<dbReference type="InParanoid" id="A0A1Y2LYN3"/>
<evidence type="ECO:0000313" key="3">
    <source>
        <dbReference type="Proteomes" id="UP000193240"/>
    </source>
</evidence>
<protein>
    <submittedName>
        <fullName evidence="2">Uncharacterized protein</fullName>
    </submittedName>
</protein>
<evidence type="ECO:0000256" key="1">
    <source>
        <dbReference type="SAM" id="MobiDB-lite"/>
    </source>
</evidence>
<dbReference type="AlphaFoldDB" id="A0A1Y2LYN3"/>
<reference evidence="2 3" key="1">
    <citation type="journal article" date="2017" name="Genome Announc.">
        <title>Genome sequence of the saprophytic ascomycete Epicoccum nigrum ICMP 19927 strain isolated from New Zealand.</title>
        <authorList>
            <person name="Fokin M."/>
            <person name="Fleetwood D."/>
            <person name="Weir B.S."/>
            <person name="Villas-Boas S.G."/>
        </authorList>
    </citation>
    <scope>NUCLEOTIDE SEQUENCE [LARGE SCALE GENOMIC DNA]</scope>
    <source>
        <strain evidence="2 3">ICMP 19927</strain>
    </source>
</reference>
<sequence>MSAPIRIAGQRATENFQASGANRRETTVGTYDAPGEAEWRKACEKHCLSQPPKPVYLSPSRLPSFRSRRSTPANKPELDALFEKFMVMYRGEKYLPLVPETLHQVHLYLMGAKLVAQPSLTKLLFNEETNRIKVQDFHASLVQIGECCTHLAVVAPFNVTDFSNPFDRVMGGSGPGGDWEKVLIQLPNLCKLTVSGHPKEPELFAEETYPAIHYALANYILADEGKFKEYVDVHFEVDRKLVFKFHHDYHRRNGSAPLTMVGPDVTYADGPDGFALEGDAPSEEDDPALFGMEELEI</sequence>
<accession>A0A1Y2LYN3</accession>
<evidence type="ECO:0000313" key="2">
    <source>
        <dbReference type="EMBL" id="OSS49024.1"/>
    </source>
</evidence>
<keyword evidence="3" id="KW-1185">Reference proteome</keyword>